<evidence type="ECO:0000313" key="2">
    <source>
        <dbReference type="Proteomes" id="UP000008311"/>
    </source>
</evidence>
<organism evidence="1 2">
    <name type="scientific">Ricinus communis</name>
    <name type="common">Castor bean</name>
    <dbReference type="NCBI Taxonomy" id="3988"/>
    <lineage>
        <taxon>Eukaryota</taxon>
        <taxon>Viridiplantae</taxon>
        <taxon>Streptophyta</taxon>
        <taxon>Embryophyta</taxon>
        <taxon>Tracheophyta</taxon>
        <taxon>Spermatophyta</taxon>
        <taxon>Magnoliopsida</taxon>
        <taxon>eudicotyledons</taxon>
        <taxon>Gunneridae</taxon>
        <taxon>Pentapetalae</taxon>
        <taxon>rosids</taxon>
        <taxon>fabids</taxon>
        <taxon>Malpighiales</taxon>
        <taxon>Euphorbiaceae</taxon>
        <taxon>Acalyphoideae</taxon>
        <taxon>Acalypheae</taxon>
        <taxon>Ricinus</taxon>
    </lineage>
</organism>
<sequence>MTSGLRLSSETISLCCFTVYSNGGRYTDSEPKVGYIGYVEVAPNNYGGSSKASYNNDITPSQSNSHQWTTKNSIVDKQTGGYMRSTVKESSSTGDRRYPLEGLGARMSTKPPQLSSLVTKVAILSIRWKRGVAGLIMAMVAAVEAAGQKAAATPATST</sequence>
<dbReference type="InParanoid" id="B9SJP3"/>
<protein>
    <submittedName>
        <fullName evidence="1">Uncharacterized protein</fullName>
    </submittedName>
</protein>
<accession>B9SJP3</accession>
<dbReference type="EMBL" id="EQ973988">
    <property type="protein sequence ID" value="EEF36153.1"/>
    <property type="molecule type" value="Genomic_DNA"/>
</dbReference>
<reference evidence="2" key="1">
    <citation type="journal article" date="2010" name="Nat. Biotechnol.">
        <title>Draft genome sequence of the oilseed species Ricinus communis.</title>
        <authorList>
            <person name="Chan A.P."/>
            <person name="Crabtree J."/>
            <person name="Zhao Q."/>
            <person name="Lorenzi H."/>
            <person name="Orvis J."/>
            <person name="Puiu D."/>
            <person name="Melake-Berhan A."/>
            <person name="Jones K.M."/>
            <person name="Redman J."/>
            <person name="Chen G."/>
            <person name="Cahoon E.B."/>
            <person name="Gedil M."/>
            <person name="Stanke M."/>
            <person name="Haas B.J."/>
            <person name="Wortman J.R."/>
            <person name="Fraser-Liggett C.M."/>
            <person name="Ravel J."/>
            <person name="Rabinowicz P.D."/>
        </authorList>
    </citation>
    <scope>NUCLEOTIDE SEQUENCE [LARGE SCALE GENOMIC DNA]</scope>
    <source>
        <strain evidence="2">cv. Hale</strain>
    </source>
</reference>
<name>B9SJP3_RICCO</name>
<dbReference type="AlphaFoldDB" id="B9SJP3"/>
<proteinExistence type="predicted"/>
<keyword evidence="2" id="KW-1185">Reference proteome</keyword>
<gene>
    <name evidence="1" type="ORF">RCOM_1628970</name>
</gene>
<dbReference type="Proteomes" id="UP000008311">
    <property type="component" value="Unassembled WGS sequence"/>
</dbReference>
<evidence type="ECO:0000313" key="1">
    <source>
        <dbReference type="EMBL" id="EEF36153.1"/>
    </source>
</evidence>